<dbReference type="GO" id="GO:0005737">
    <property type="term" value="C:cytoplasm"/>
    <property type="evidence" value="ECO:0007669"/>
    <property type="project" value="UniProtKB-SubCell"/>
</dbReference>
<reference evidence="8" key="1">
    <citation type="submission" date="2021-04" db="EMBL/GenBank/DDBJ databases">
        <title>A novel Synergistetes isolate from a pyrite-forming mixed culture.</title>
        <authorList>
            <person name="Bunk B."/>
            <person name="Sproer C."/>
            <person name="Spring S."/>
            <person name="Pester M."/>
        </authorList>
    </citation>
    <scope>NUCLEOTIDE SEQUENCE [LARGE SCALE GENOMIC DNA]</scope>
    <source>
        <strain evidence="8">J.5.4.2-T.3.5.2</strain>
    </source>
</reference>
<keyword evidence="8" id="KW-1185">Reference proteome</keyword>
<keyword evidence="4" id="KW-0862">Zinc</keyword>
<dbReference type="Proteomes" id="UP000671879">
    <property type="component" value="Chromosome"/>
</dbReference>
<evidence type="ECO:0000256" key="5">
    <source>
        <dbReference type="SAM" id="Coils"/>
    </source>
</evidence>
<evidence type="ECO:0000259" key="6">
    <source>
        <dbReference type="PROSITE" id="PS50860"/>
    </source>
</evidence>
<dbReference type="RefSeq" id="WP_274372904.1">
    <property type="nucleotide sequence ID" value="NZ_CP072943.1"/>
</dbReference>
<dbReference type="GO" id="GO:0002161">
    <property type="term" value="F:aminoacyl-tRNA deacylase activity"/>
    <property type="evidence" value="ECO:0007669"/>
    <property type="project" value="UniProtKB-ARBA"/>
</dbReference>
<name>A0A9Q7AAQ7_9BACT</name>
<dbReference type="Pfam" id="PF07973">
    <property type="entry name" value="tRNA_SAD"/>
    <property type="match status" value="1"/>
</dbReference>
<comment type="cofactor">
    <cofactor evidence="1">
        <name>Zn(2+)</name>
        <dbReference type="ChEBI" id="CHEBI:29105"/>
    </cofactor>
</comment>
<feature type="coiled-coil region" evidence="5">
    <location>
        <begin position="248"/>
        <end position="275"/>
    </location>
</feature>
<dbReference type="SMART" id="SM00863">
    <property type="entry name" value="tRNA_SAD"/>
    <property type="match status" value="1"/>
</dbReference>
<organism evidence="7 8">
    <name type="scientific">Aminithiophilus ramosus</name>
    <dbReference type="NCBI Taxonomy" id="3029084"/>
    <lineage>
        <taxon>Bacteria</taxon>
        <taxon>Thermotogati</taxon>
        <taxon>Synergistota</taxon>
        <taxon>Synergistia</taxon>
        <taxon>Synergistales</taxon>
        <taxon>Aminithiophilaceae</taxon>
        <taxon>Aminithiophilus</taxon>
    </lineage>
</organism>
<dbReference type="PANTHER" id="PTHR43462:SF1">
    <property type="entry name" value="ALANYL-TRNA EDITING PROTEIN AARSD1"/>
    <property type="match status" value="1"/>
</dbReference>
<dbReference type="GO" id="GO:0046872">
    <property type="term" value="F:metal ion binding"/>
    <property type="evidence" value="ECO:0007669"/>
    <property type="project" value="UniProtKB-KW"/>
</dbReference>
<dbReference type="InterPro" id="IPR012947">
    <property type="entry name" value="tRNA_SAD"/>
</dbReference>
<evidence type="ECO:0000256" key="4">
    <source>
        <dbReference type="ARBA" id="ARBA00022833"/>
    </source>
</evidence>
<evidence type="ECO:0000313" key="7">
    <source>
        <dbReference type="EMBL" id="QTX31728.1"/>
    </source>
</evidence>
<dbReference type="AlphaFoldDB" id="A0A9Q7AAQ7"/>
<dbReference type="PROSITE" id="PS50860">
    <property type="entry name" value="AA_TRNA_LIGASE_II_ALA"/>
    <property type="match status" value="1"/>
</dbReference>
<dbReference type="InterPro" id="IPR051335">
    <property type="entry name" value="Alanyl-tRNA_Editing_Enzymes"/>
</dbReference>
<feature type="domain" description="Alanyl-transfer RNA synthetases family profile" evidence="6">
    <location>
        <begin position="1"/>
        <end position="216"/>
    </location>
</feature>
<evidence type="ECO:0000256" key="2">
    <source>
        <dbReference type="ARBA" id="ARBA00004496"/>
    </source>
</evidence>
<accession>A0A9Q7AAQ7</accession>
<dbReference type="SUPFAM" id="SSF55186">
    <property type="entry name" value="ThrRS/AlaRS common domain"/>
    <property type="match status" value="1"/>
</dbReference>
<gene>
    <name evidence="7" type="ORF">KAR29_10275</name>
</gene>
<dbReference type="GO" id="GO:0006419">
    <property type="term" value="P:alanyl-tRNA aminoacylation"/>
    <property type="evidence" value="ECO:0007669"/>
    <property type="project" value="InterPro"/>
</dbReference>
<dbReference type="GO" id="GO:0004813">
    <property type="term" value="F:alanine-tRNA ligase activity"/>
    <property type="evidence" value="ECO:0007669"/>
    <property type="project" value="InterPro"/>
</dbReference>
<comment type="subcellular location">
    <subcellularLocation>
        <location evidence="2">Cytoplasm</location>
    </subcellularLocation>
</comment>
<dbReference type="GO" id="GO:0005524">
    <property type="term" value="F:ATP binding"/>
    <property type="evidence" value="ECO:0007669"/>
    <property type="project" value="InterPro"/>
</dbReference>
<keyword evidence="5" id="KW-0175">Coiled coil</keyword>
<evidence type="ECO:0000256" key="1">
    <source>
        <dbReference type="ARBA" id="ARBA00001947"/>
    </source>
</evidence>
<dbReference type="PANTHER" id="PTHR43462">
    <property type="entry name" value="ALANYL-TRNA EDITING PROTEIN"/>
    <property type="match status" value="1"/>
</dbReference>
<evidence type="ECO:0000313" key="8">
    <source>
        <dbReference type="Proteomes" id="UP000671879"/>
    </source>
</evidence>
<proteinExistence type="predicted"/>
<evidence type="ECO:0000256" key="3">
    <source>
        <dbReference type="ARBA" id="ARBA00022723"/>
    </source>
</evidence>
<keyword evidence="3" id="KW-0479">Metal-binding</keyword>
<dbReference type="GO" id="GO:0003676">
    <property type="term" value="F:nucleic acid binding"/>
    <property type="evidence" value="ECO:0007669"/>
    <property type="project" value="InterPro"/>
</dbReference>
<dbReference type="Gene3D" id="2.40.30.130">
    <property type="match status" value="1"/>
</dbReference>
<sequence>MILRIASVLSRSGKGAEVLLDPNPFRPSGGGQPSDRGRLEAEDFEAAVVDVRLVDGLAVTELRIGRGEPREGAVLRALPDEAWRSLLTRMHSGEHILSKVLEGLREGLRITKTHIGDKESSVTIAYDGEIGWELLFEAEKRARDVIAENRTVTVHELSAEEARAFPGLKANWERIGDDVVRVVEIDGFDANACCGSHVASTAEVGDLFVTAYNGSAPDWTVTFTVEGSLRDLYGQVMRRLLRGVGCPVDRIEGVYEKLRAEKEGLARDLDRARQNLSLSWTTEECGAFRLHFVELPGWTADLVSPAVKKQVESDGRALVVVLCPGPEGRGPFVVARGSDVSFDLRAFLKGHPELGARGGGASAWVSGVATAPWPLWRRALGL</sequence>
<protein>
    <recommendedName>
        <fullName evidence="6">Alanyl-transfer RNA synthetases family profile domain-containing protein</fullName>
    </recommendedName>
</protein>
<dbReference type="SUPFAM" id="SSF50447">
    <property type="entry name" value="Translation proteins"/>
    <property type="match status" value="1"/>
</dbReference>
<dbReference type="InterPro" id="IPR009000">
    <property type="entry name" value="Transl_B-barrel_sf"/>
</dbReference>
<dbReference type="Gene3D" id="3.30.980.10">
    <property type="entry name" value="Threonyl-trna Synthetase, Chain A, domain 2"/>
    <property type="match status" value="1"/>
</dbReference>
<dbReference type="EMBL" id="CP072943">
    <property type="protein sequence ID" value="QTX31728.1"/>
    <property type="molecule type" value="Genomic_DNA"/>
</dbReference>
<dbReference type="KEGG" id="aram:KAR29_10275"/>
<dbReference type="InterPro" id="IPR018165">
    <property type="entry name" value="Ala-tRNA-synth_IIc_core"/>
</dbReference>
<dbReference type="InterPro" id="IPR018163">
    <property type="entry name" value="Thr/Ala-tRNA-synth_IIc_edit"/>
</dbReference>